<evidence type="ECO:0000313" key="3">
    <source>
        <dbReference type="Proteomes" id="UP000036958"/>
    </source>
</evidence>
<gene>
    <name evidence="2" type="ORF">NC99_15410</name>
</gene>
<reference evidence="3" key="1">
    <citation type="submission" date="2015-07" db="EMBL/GenBank/DDBJ databases">
        <title>Genome sequencing of Sunxiuqinia dokdonensis strain SK.</title>
        <authorList>
            <person name="Ahn S."/>
            <person name="Kim B.-C."/>
        </authorList>
    </citation>
    <scope>NUCLEOTIDE SEQUENCE [LARGE SCALE GENOMIC DNA]</scope>
    <source>
        <strain evidence="3">SK</strain>
    </source>
</reference>
<keyword evidence="1" id="KW-0472">Membrane</keyword>
<keyword evidence="1" id="KW-0812">Transmembrane</keyword>
<feature type="transmembrane region" description="Helical" evidence="1">
    <location>
        <begin position="90"/>
        <end position="111"/>
    </location>
</feature>
<proteinExistence type="predicted"/>
<organism evidence="2 3">
    <name type="scientific">Sunxiuqinia dokdonensis</name>
    <dbReference type="NCBI Taxonomy" id="1409788"/>
    <lineage>
        <taxon>Bacteria</taxon>
        <taxon>Pseudomonadati</taxon>
        <taxon>Bacteroidota</taxon>
        <taxon>Bacteroidia</taxon>
        <taxon>Marinilabiliales</taxon>
        <taxon>Prolixibacteraceae</taxon>
        <taxon>Sunxiuqinia</taxon>
    </lineage>
</organism>
<sequence>MKLKVKFKFLFKNILKGLLWMAILAVLYLLAKEYIVSDNQEVWLERFYSRPLLIYGIYIGSEVFFGLFPPEIFMLWAYFKGDTWHYVFNLLFFAGISYGAGYLAFLVGRYLRRVVMFRFLGRKFFSRYWPLFRKYGSFLILTAALTPLPWSLISMLVGTTEFPMKRYLNFALFRILRFGIYGYIIFQSHQFA</sequence>
<feature type="transmembrane region" description="Helical" evidence="1">
    <location>
        <begin position="52"/>
        <end position="78"/>
    </location>
</feature>
<protein>
    <recommendedName>
        <fullName evidence="4">SNARE associated Golgi protein</fullName>
    </recommendedName>
</protein>
<comment type="caution">
    <text evidence="2">The sequence shown here is derived from an EMBL/GenBank/DDBJ whole genome shotgun (WGS) entry which is preliminary data.</text>
</comment>
<feature type="transmembrane region" description="Helical" evidence="1">
    <location>
        <begin position="132"/>
        <end position="155"/>
    </location>
</feature>
<feature type="transmembrane region" description="Helical" evidence="1">
    <location>
        <begin position="167"/>
        <end position="186"/>
    </location>
</feature>
<keyword evidence="3" id="KW-1185">Reference proteome</keyword>
<evidence type="ECO:0000256" key="1">
    <source>
        <dbReference type="SAM" id="Phobius"/>
    </source>
</evidence>
<evidence type="ECO:0000313" key="2">
    <source>
        <dbReference type="EMBL" id="KOH45649.1"/>
    </source>
</evidence>
<dbReference type="Proteomes" id="UP000036958">
    <property type="component" value="Unassembled WGS sequence"/>
</dbReference>
<feature type="transmembrane region" description="Helical" evidence="1">
    <location>
        <begin position="14"/>
        <end position="31"/>
    </location>
</feature>
<dbReference type="OrthoDB" id="1118259at2"/>
<dbReference type="RefSeq" id="WP_053181419.1">
    <property type="nucleotide sequence ID" value="NZ_LGIA01000084.1"/>
</dbReference>
<accession>A0A0L8VB41</accession>
<dbReference type="AlphaFoldDB" id="A0A0L8VB41"/>
<name>A0A0L8VB41_9BACT</name>
<dbReference type="STRING" id="1409788.NC99_15410"/>
<evidence type="ECO:0008006" key="4">
    <source>
        <dbReference type="Google" id="ProtNLM"/>
    </source>
</evidence>
<keyword evidence="1" id="KW-1133">Transmembrane helix</keyword>
<dbReference type="EMBL" id="LGIA01000084">
    <property type="protein sequence ID" value="KOH45649.1"/>
    <property type="molecule type" value="Genomic_DNA"/>
</dbReference>